<proteinExistence type="predicted"/>
<dbReference type="AlphaFoldDB" id="B5VXD2"/>
<name>B5VXD2_LIMMA</name>
<evidence type="ECO:0000313" key="2">
    <source>
        <dbReference type="Proteomes" id="UP000004061"/>
    </source>
</evidence>
<organism evidence="1 2">
    <name type="scientific">Limnospira maxima CS-328</name>
    <dbReference type="NCBI Taxonomy" id="513049"/>
    <lineage>
        <taxon>Bacteria</taxon>
        <taxon>Bacillati</taxon>
        <taxon>Cyanobacteriota</taxon>
        <taxon>Cyanophyceae</taxon>
        <taxon>Oscillatoriophycideae</taxon>
        <taxon>Oscillatoriales</taxon>
        <taxon>Sirenicapillariaceae</taxon>
        <taxon>Limnospira</taxon>
    </lineage>
</organism>
<sequence length="72" mass="8536">MRLEIRFLFQRLKTQFSLTRWVIIILMLQSSENSTLTMTRQPTENHPLAIAARVTRLKNESHCWFNCISNLS</sequence>
<dbReference type="EMBL" id="ABYK01000006">
    <property type="protein sequence ID" value="EDZ96137.1"/>
    <property type="molecule type" value="Genomic_DNA"/>
</dbReference>
<reference evidence="1 2" key="1">
    <citation type="journal article" date="2011" name="Appl. Environ. Microbiol.">
        <title>Contribution of a Sodium Ion Gradient to Energy Conservation during Fermentation in the Cyanobacterium Arthrospira (Spirulina) maxima CS-328.</title>
        <authorList>
            <person name="Carrieri D."/>
            <person name="Ananyev G."/>
            <person name="Lenz O."/>
            <person name="Bryant D.A."/>
            <person name="Dismukes G.C."/>
        </authorList>
    </citation>
    <scope>NUCLEOTIDE SEQUENCE [LARGE SCALE GENOMIC DNA]</scope>
    <source>
        <strain evidence="1 2">CS-328</strain>
    </source>
</reference>
<protein>
    <submittedName>
        <fullName evidence="1">Uncharacterized protein</fullName>
    </submittedName>
</protein>
<gene>
    <name evidence="1" type="ORF">AmaxDRAFT_1174</name>
</gene>
<keyword evidence="2" id="KW-1185">Reference proteome</keyword>
<evidence type="ECO:0000313" key="1">
    <source>
        <dbReference type="EMBL" id="EDZ96137.1"/>
    </source>
</evidence>
<accession>B5VXD2</accession>
<comment type="caution">
    <text evidence="1">The sequence shown here is derived from an EMBL/GenBank/DDBJ whole genome shotgun (WGS) entry which is preliminary data.</text>
</comment>
<dbReference type="Proteomes" id="UP000004061">
    <property type="component" value="Unassembled WGS sequence"/>
</dbReference>